<comment type="caution">
    <text evidence="3">Lacks conserved residue(s) required for the propagation of feature annotation.</text>
</comment>
<sequence length="409" mass="42615">MLANKRLLLIIGGGIAAYKSLDLIRRCKERGASVRVVMTGAAQHFVTPLAAGALSHDHVFTELFDREAEQDIGHVRLSREADLIIVAPATADLMAKMAHGLADDLASAVLLANTRPVLLAPAMNPAMWANPATRRNAAQLAADGVAFVGPNAGAMAERGEDGAGRMAEPLEIVAAMERMLAAGGPLTGRHVLVTSGPTHEPIDPVRYIANRSSGKQGHAIAAAAARAGARVTLVSGPVTLPDPPDVDMRRVESARDMLAAVEAALPADVAIFAAAVADWRAADEAPEKMKKDGNAPPPLALTENPDILATIAHRTGGRPRLVIGFAAETQNVVAYAQAKRARKGCDWILANDVSAQSGIPGGVMGGDTNEVHFLTAEGAEAWPPASKTEVAEQLIARIVAALGPLEIQS</sequence>
<feature type="domain" description="DNA/pantothenate metabolism flavoprotein C-terminal" evidence="6">
    <location>
        <begin position="186"/>
        <end position="400"/>
    </location>
</feature>
<feature type="domain" description="Flavoprotein" evidence="5">
    <location>
        <begin position="5"/>
        <end position="177"/>
    </location>
</feature>
<feature type="region of interest" description="Phosphopantothenoylcysteine decarboxylase" evidence="3">
    <location>
        <begin position="1"/>
        <end position="190"/>
    </location>
</feature>
<feature type="binding site" evidence="3">
    <location>
        <begin position="305"/>
        <end position="308"/>
    </location>
    <ligand>
        <name>CTP</name>
        <dbReference type="ChEBI" id="CHEBI:37563"/>
    </ligand>
</feature>
<name>A0A4R1I977_ANCAQ</name>
<dbReference type="EMBL" id="SMFY01000001">
    <property type="protein sequence ID" value="TCK30733.1"/>
    <property type="molecule type" value="Genomic_DNA"/>
</dbReference>
<dbReference type="InterPro" id="IPR035929">
    <property type="entry name" value="CoaB-like_sf"/>
</dbReference>
<feature type="binding site" evidence="3">
    <location>
        <position position="339"/>
    </location>
    <ligand>
        <name>CTP</name>
        <dbReference type="ChEBI" id="CHEBI:37563"/>
    </ligand>
</feature>
<comment type="pathway">
    <text evidence="3 4">Cofactor biosynthesis; coenzyme A biosynthesis; CoA from (R)-pantothenate: step 3/5.</text>
</comment>
<dbReference type="Gene3D" id="3.40.50.1950">
    <property type="entry name" value="Flavin prenyltransferase-like"/>
    <property type="match status" value="1"/>
</dbReference>
<comment type="cofactor">
    <cofactor evidence="3">
        <name>Mg(2+)</name>
        <dbReference type="ChEBI" id="CHEBI:18420"/>
    </cofactor>
</comment>
<feature type="binding site" evidence="3">
    <location>
        <position position="278"/>
    </location>
    <ligand>
        <name>CTP</name>
        <dbReference type="ChEBI" id="CHEBI:37563"/>
    </ligand>
</feature>
<comment type="cofactor">
    <cofactor evidence="3">
        <name>FMN</name>
        <dbReference type="ChEBI" id="CHEBI:58210"/>
    </cofactor>
    <text evidence="3">Binds 1 FMN per subunit.</text>
</comment>
<dbReference type="EC" id="6.3.2.5" evidence="3"/>
<accession>A0A4R1I977</accession>
<dbReference type="SUPFAM" id="SSF52507">
    <property type="entry name" value="Homo-oligomeric flavin-containing Cys decarboxylases, HFCD"/>
    <property type="match status" value="1"/>
</dbReference>
<dbReference type="Pfam" id="PF02441">
    <property type="entry name" value="Flavoprotein"/>
    <property type="match status" value="1"/>
</dbReference>
<dbReference type="NCBIfam" id="TIGR00521">
    <property type="entry name" value="coaBC_dfp"/>
    <property type="match status" value="1"/>
</dbReference>
<dbReference type="HAMAP" id="MF_02225">
    <property type="entry name" value="CoaBC"/>
    <property type="match status" value="1"/>
</dbReference>
<dbReference type="Proteomes" id="UP000295030">
    <property type="component" value="Unassembled WGS sequence"/>
</dbReference>
<evidence type="ECO:0000256" key="1">
    <source>
        <dbReference type="ARBA" id="ARBA00022793"/>
    </source>
</evidence>
<gene>
    <name evidence="3" type="primary">coaBC</name>
    <name evidence="7" type="ORF">EV667_0833</name>
</gene>
<dbReference type="Pfam" id="PF04127">
    <property type="entry name" value="DFP"/>
    <property type="match status" value="1"/>
</dbReference>
<organism evidence="7 8">
    <name type="scientific">Ancylobacter aquaticus</name>
    <dbReference type="NCBI Taxonomy" id="100"/>
    <lineage>
        <taxon>Bacteria</taxon>
        <taxon>Pseudomonadati</taxon>
        <taxon>Pseudomonadota</taxon>
        <taxon>Alphaproteobacteria</taxon>
        <taxon>Hyphomicrobiales</taxon>
        <taxon>Xanthobacteraceae</taxon>
        <taxon>Ancylobacter</taxon>
    </lineage>
</organism>
<comment type="function">
    <text evidence="3">Catalyzes two sequential steps in the biosynthesis of coenzyme A. In the first step cysteine is conjugated to 4'-phosphopantothenate to form 4-phosphopantothenoylcysteine. In the second step the latter compound is decarboxylated to form 4'-phosphopantotheine.</text>
</comment>
<keyword evidence="8" id="KW-1185">Reference proteome</keyword>
<dbReference type="InterPro" id="IPR005252">
    <property type="entry name" value="CoaBC"/>
</dbReference>
<dbReference type="Gene3D" id="3.40.50.10300">
    <property type="entry name" value="CoaB-like"/>
    <property type="match status" value="1"/>
</dbReference>
<evidence type="ECO:0000256" key="3">
    <source>
        <dbReference type="HAMAP-Rule" id="MF_02225"/>
    </source>
</evidence>
<comment type="pathway">
    <text evidence="3 4">Cofactor biosynthesis; coenzyme A biosynthesis; CoA from (R)-pantothenate: step 2/5.</text>
</comment>
<dbReference type="AlphaFoldDB" id="A0A4R1I977"/>
<evidence type="ECO:0000313" key="7">
    <source>
        <dbReference type="EMBL" id="TCK30733.1"/>
    </source>
</evidence>
<evidence type="ECO:0000256" key="2">
    <source>
        <dbReference type="ARBA" id="ARBA00023239"/>
    </source>
</evidence>
<feature type="binding site" evidence="3">
    <location>
        <position position="325"/>
    </location>
    <ligand>
        <name>CTP</name>
        <dbReference type="ChEBI" id="CHEBI:37563"/>
    </ligand>
</feature>
<dbReference type="GO" id="GO:0071513">
    <property type="term" value="C:phosphopantothenoylcysteine decarboxylase complex"/>
    <property type="evidence" value="ECO:0007669"/>
    <property type="project" value="TreeGrafter"/>
</dbReference>
<comment type="similarity">
    <text evidence="3 4">In the N-terminal section; belongs to the HFCD (homo-oligomeric flavin containing Cys decarboxylase) superfamily.</text>
</comment>
<dbReference type="UniPathway" id="UPA00241">
    <property type="reaction ID" value="UER00353"/>
</dbReference>
<keyword evidence="3 4" id="KW-0288">FMN</keyword>
<proteinExistence type="inferred from homology"/>
<keyword evidence="3 4" id="KW-0285">Flavoprotein</keyword>
<dbReference type="SUPFAM" id="SSF102645">
    <property type="entry name" value="CoaB-like"/>
    <property type="match status" value="1"/>
</dbReference>
<dbReference type="GO" id="GO:0046872">
    <property type="term" value="F:metal ion binding"/>
    <property type="evidence" value="ECO:0007669"/>
    <property type="project" value="UniProtKB-KW"/>
</dbReference>
<reference evidence="7 8" key="1">
    <citation type="submission" date="2019-03" db="EMBL/GenBank/DDBJ databases">
        <title>Genomic Encyclopedia of Type Strains, Phase IV (KMG-IV): sequencing the most valuable type-strain genomes for metagenomic binning, comparative biology and taxonomic classification.</title>
        <authorList>
            <person name="Goeker M."/>
        </authorList>
    </citation>
    <scope>NUCLEOTIDE SEQUENCE [LARGE SCALE GENOMIC DNA]</scope>
    <source>
        <strain evidence="7 8">DSM 101</strain>
    </source>
</reference>
<dbReference type="GO" id="GO:0004633">
    <property type="term" value="F:phosphopantothenoylcysteine decarboxylase activity"/>
    <property type="evidence" value="ECO:0007669"/>
    <property type="project" value="UniProtKB-UniRule"/>
</dbReference>
<keyword evidence="3 4" id="KW-0436">Ligase</keyword>
<feature type="binding site" evidence="3">
    <location>
        <position position="343"/>
    </location>
    <ligand>
        <name>CTP</name>
        <dbReference type="ChEBI" id="CHEBI:37563"/>
    </ligand>
</feature>
<dbReference type="OrthoDB" id="9802554at2"/>
<keyword evidence="3" id="KW-0479">Metal-binding</keyword>
<evidence type="ECO:0000259" key="5">
    <source>
        <dbReference type="Pfam" id="PF02441"/>
    </source>
</evidence>
<dbReference type="InterPro" id="IPR036551">
    <property type="entry name" value="Flavin_trans-like"/>
</dbReference>
<comment type="caution">
    <text evidence="7">The sequence shown here is derived from an EMBL/GenBank/DDBJ whole genome shotgun (WGS) entry which is preliminary data.</text>
</comment>
<comment type="function">
    <text evidence="4">Catalyzes two steps in the biosynthesis of coenzyme A. In the first step cysteine is conjugated to 4'-phosphopantothenate to form 4-phosphopantothenoylcysteine, in the latter compound is decarboxylated to form 4'-phosphopantotheine.</text>
</comment>
<dbReference type="PANTHER" id="PTHR14359">
    <property type="entry name" value="HOMO-OLIGOMERIC FLAVIN CONTAINING CYS DECARBOXYLASE FAMILY"/>
    <property type="match status" value="1"/>
</dbReference>
<feature type="binding site" evidence="3">
    <location>
        <position position="288"/>
    </location>
    <ligand>
        <name>CTP</name>
        <dbReference type="ChEBI" id="CHEBI:37563"/>
    </ligand>
</feature>
<keyword evidence="1 3" id="KW-0210">Decarboxylase</keyword>
<dbReference type="GO" id="GO:0015937">
    <property type="term" value="P:coenzyme A biosynthetic process"/>
    <property type="evidence" value="ECO:0007669"/>
    <property type="project" value="UniProtKB-UniRule"/>
</dbReference>
<comment type="catalytic activity">
    <reaction evidence="3 4">
        <text>(R)-4'-phosphopantothenate + L-cysteine + CTP = N-[(R)-4-phosphopantothenoyl]-L-cysteine + CMP + diphosphate + H(+)</text>
        <dbReference type="Rhea" id="RHEA:19397"/>
        <dbReference type="ChEBI" id="CHEBI:10986"/>
        <dbReference type="ChEBI" id="CHEBI:15378"/>
        <dbReference type="ChEBI" id="CHEBI:33019"/>
        <dbReference type="ChEBI" id="CHEBI:35235"/>
        <dbReference type="ChEBI" id="CHEBI:37563"/>
        <dbReference type="ChEBI" id="CHEBI:59458"/>
        <dbReference type="ChEBI" id="CHEBI:60377"/>
        <dbReference type="EC" id="6.3.2.5"/>
    </reaction>
</comment>
<dbReference type="GO" id="GO:0010181">
    <property type="term" value="F:FMN binding"/>
    <property type="evidence" value="ECO:0007669"/>
    <property type="project" value="UniProtKB-UniRule"/>
</dbReference>
<dbReference type="PANTHER" id="PTHR14359:SF6">
    <property type="entry name" value="PHOSPHOPANTOTHENOYLCYSTEINE DECARBOXYLASE"/>
    <property type="match status" value="1"/>
</dbReference>
<dbReference type="RefSeq" id="WP_131834025.1">
    <property type="nucleotide sequence ID" value="NZ_SMFY01000001.1"/>
</dbReference>
<dbReference type="GO" id="GO:0015941">
    <property type="term" value="P:pantothenate catabolic process"/>
    <property type="evidence" value="ECO:0007669"/>
    <property type="project" value="InterPro"/>
</dbReference>
<evidence type="ECO:0000256" key="4">
    <source>
        <dbReference type="RuleBase" id="RU364078"/>
    </source>
</evidence>
<dbReference type="GO" id="GO:0004632">
    <property type="term" value="F:phosphopantothenate--cysteine ligase activity"/>
    <property type="evidence" value="ECO:0007669"/>
    <property type="project" value="UniProtKB-UniRule"/>
</dbReference>
<feature type="region of interest" description="Phosphopantothenate--cysteine ligase" evidence="3">
    <location>
        <begin position="191"/>
        <end position="409"/>
    </location>
</feature>
<comment type="similarity">
    <text evidence="3 4">In the C-terminal section; belongs to the PPC synthetase family.</text>
</comment>
<dbReference type="InterPro" id="IPR007085">
    <property type="entry name" value="DNA/pantothenate-metab_flavo_C"/>
</dbReference>
<dbReference type="InterPro" id="IPR003382">
    <property type="entry name" value="Flavoprotein"/>
</dbReference>
<protein>
    <recommendedName>
        <fullName evidence="3">Coenzyme A biosynthesis bifunctional protein CoaBC</fullName>
    </recommendedName>
    <alternativeName>
        <fullName evidence="3">DNA/pantothenate metabolism flavoprotein</fullName>
    </alternativeName>
    <alternativeName>
        <fullName evidence="3">Phosphopantothenoylcysteine synthetase/decarboxylase</fullName>
        <shortName evidence="3">PPCS-PPCDC</shortName>
    </alternativeName>
    <domain>
        <recommendedName>
            <fullName evidence="3">Phosphopantothenoylcysteine decarboxylase</fullName>
            <shortName evidence="3">PPC decarboxylase</shortName>
            <shortName evidence="3">PPC-DC</shortName>
            <ecNumber evidence="3">4.1.1.36</ecNumber>
        </recommendedName>
        <alternativeName>
            <fullName evidence="3">CoaC</fullName>
        </alternativeName>
    </domain>
    <domain>
        <recommendedName>
            <fullName evidence="3">Phosphopantothenate--cysteine ligase</fullName>
            <ecNumber evidence="3">6.3.2.5</ecNumber>
        </recommendedName>
        <alternativeName>
            <fullName evidence="3">CoaB</fullName>
        </alternativeName>
        <alternativeName>
            <fullName evidence="3">Phosphopantothenoylcysteine synthetase</fullName>
            <shortName evidence="3">PPC synthetase</shortName>
            <shortName evidence="3">PPC-S</shortName>
        </alternativeName>
    </domain>
</protein>
<comment type="catalytic activity">
    <reaction evidence="3 4">
        <text>N-[(R)-4-phosphopantothenoyl]-L-cysteine + H(+) = (R)-4'-phosphopantetheine + CO2</text>
        <dbReference type="Rhea" id="RHEA:16793"/>
        <dbReference type="ChEBI" id="CHEBI:15378"/>
        <dbReference type="ChEBI" id="CHEBI:16526"/>
        <dbReference type="ChEBI" id="CHEBI:59458"/>
        <dbReference type="ChEBI" id="CHEBI:61723"/>
        <dbReference type="EC" id="4.1.1.36"/>
    </reaction>
</comment>
<keyword evidence="3" id="KW-0460">Magnesium</keyword>
<dbReference type="EC" id="4.1.1.36" evidence="3"/>
<evidence type="ECO:0000259" key="6">
    <source>
        <dbReference type="Pfam" id="PF04127"/>
    </source>
</evidence>
<keyword evidence="3" id="KW-0511">Multifunctional enzyme</keyword>
<evidence type="ECO:0000313" key="8">
    <source>
        <dbReference type="Proteomes" id="UP000295030"/>
    </source>
</evidence>
<keyword evidence="2 3" id="KW-0456">Lyase</keyword>